<keyword evidence="2" id="KW-1185">Reference proteome</keyword>
<reference evidence="1 2" key="1">
    <citation type="journal article" date="2022" name="G3 (Bethesda)">
        <title>Whole-genome sequence and methylome profiling of the almond [Prunus dulcis (Mill.) D.A. Webb] cultivar 'Nonpareil'.</title>
        <authorList>
            <person name="D'Amico-Willman K.M."/>
            <person name="Ouma W.Z."/>
            <person name="Meulia T."/>
            <person name="Sideli G.M."/>
            <person name="Gradziel T.M."/>
            <person name="Fresnedo-Ramirez J."/>
        </authorList>
    </citation>
    <scope>NUCLEOTIDE SEQUENCE [LARGE SCALE GENOMIC DNA]</scope>
    <source>
        <strain evidence="1">Clone GOH B32 T37-40</strain>
    </source>
</reference>
<dbReference type="Proteomes" id="UP001054821">
    <property type="component" value="Chromosome 1"/>
</dbReference>
<gene>
    <name evidence="1" type="ORF">L3X38_004659</name>
</gene>
<sequence>MEIILYHKSSFIVGRSGTGKTTVLTMKLFQNEQCYQLAVQGCLSSQNSMVEQSSSANKGRNPHQLFVTGIRMGIMIKYYS</sequence>
<evidence type="ECO:0000313" key="2">
    <source>
        <dbReference type="Proteomes" id="UP001054821"/>
    </source>
</evidence>
<proteinExistence type="predicted"/>
<evidence type="ECO:0000313" key="1">
    <source>
        <dbReference type="EMBL" id="KAI5351768.1"/>
    </source>
</evidence>
<dbReference type="PANTHER" id="PTHR21529">
    <property type="entry name" value="MAMMARY TURMOR VIRUS RECEPTOR HOMOLOG 1, 2 MTVR1, 2"/>
    <property type="match status" value="1"/>
</dbReference>
<accession>A0AAD5F3H5</accession>
<dbReference type="InterPro" id="IPR039904">
    <property type="entry name" value="TRANK1"/>
</dbReference>
<evidence type="ECO:0008006" key="3">
    <source>
        <dbReference type="Google" id="ProtNLM"/>
    </source>
</evidence>
<name>A0AAD5F3H5_PRUDU</name>
<comment type="caution">
    <text evidence="1">The sequence shown here is derived from an EMBL/GenBank/DDBJ whole genome shotgun (WGS) entry which is preliminary data.</text>
</comment>
<dbReference type="AlphaFoldDB" id="A0AAD5F3H5"/>
<protein>
    <recommendedName>
        <fullName evidence="3">P-loop containing nucleoside triphosphate hydrolases superfamily protein</fullName>
    </recommendedName>
</protein>
<dbReference type="PANTHER" id="PTHR21529:SF4">
    <property type="entry name" value="TPR AND ANKYRIN REPEAT-CONTAINING PROTEIN 1"/>
    <property type="match status" value="1"/>
</dbReference>
<dbReference type="EMBL" id="JAJFAZ020000001">
    <property type="protein sequence ID" value="KAI5351768.1"/>
    <property type="molecule type" value="Genomic_DNA"/>
</dbReference>
<organism evidence="1 2">
    <name type="scientific">Prunus dulcis</name>
    <name type="common">Almond</name>
    <name type="synonym">Amygdalus dulcis</name>
    <dbReference type="NCBI Taxonomy" id="3755"/>
    <lineage>
        <taxon>Eukaryota</taxon>
        <taxon>Viridiplantae</taxon>
        <taxon>Streptophyta</taxon>
        <taxon>Embryophyta</taxon>
        <taxon>Tracheophyta</taxon>
        <taxon>Spermatophyta</taxon>
        <taxon>Magnoliopsida</taxon>
        <taxon>eudicotyledons</taxon>
        <taxon>Gunneridae</taxon>
        <taxon>Pentapetalae</taxon>
        <taxon>rosids</taxon>
        <taxon>fabids</taxon>
        <taxon>Rosales</taxon>
        <taxon>Rosaceae</taxon>
        <taxon>Amygdaloideae</taxon>
        <taxon>Amygdaleae</taxon>
        <taxon>Prunus</taxon>
    </lineage>
</organism>